<gene>
    <name evidence="5" type="ORF">EVOR1521_LOCUS26158</name>
</gene>
<dbReference type="PROSITE" id="PS51166">
    <property type="entry name" value="CBM20"/>
    <property type="match status" value="1"/>
</dbReference>
<evidence type="ECO:0000313" key="6">
    <source>
        <dbReference type="Proteomes" id="UP001178507"/>
    </source>
</evidence>
<comment type="caution">
    <text evidence="5">The sequence shown here is derived from an EMBL/GenBank/DDBJ whole genome shotgun (WGS) entry which is preliminary data.</text>
</comment>
<keyword evidence="1" id="KW-0378">Hydrolase</keyword>
<dbReference type="SMART" id="SM00195">
    <property type="entry name" value="DSPc"/>
    <property type="match status" value="1"/>
</dbReference>
<feature type="domain" description="CBM20" evidence="4">
    <location>
        <begin position="2"/>
        <end position="120"/>
    </location>
</feature>
<dbReference type="InterPro" id="IPR013784">
    <property type="entry name" value="Carb-bd-like_fold"/>
</dbReference>
<dbReference type="PANTHER" id="PTHR46864">
    <property type="entry name" value="LAFORIN"/>
    <property type="match status" value="1"/>
</dbReference>
<feature type="domain" description="Tyrosine specific protein phosphatases" evidence="3">
    <location>
        <begin position="225"/>
        <end position="284"/>
    </location>
</feature>
<dbReference type="GO" id="GO:2001070">
    <property type="term" value="F:starch binding"/>
    <property type="evidence" value="ECO:0007669"/>
    <property type="project" value="InterPro"/>
</dbReference>
<proteinExistence type="predicted"/>
<dbReference type="PROSITE" id="PS50054">
    <property type="entry name" value="TYR_PHOSPHATASE_DUAL"/>
    <property type="match status" value="1"/>
</dbReference>
<evidence type="ECO:0000259" key="3">
    <source>
        <dbReference type="PROSITE" id="PS50056"/>
    </source>
</evidence>
<evidence type="ECO:0000256" key="1">
    <source>
        <dbReference type="ARBA" id="ARBA00022912"/>
    </source>
</evidence>
<dbReference type="Pfam" id="PF00782">
    <property type="entry name" value="DSPc"/>
    <property type="match status" value="1"/>
</dbReference>
<dbReference type="SUPFAM" id="SSF52799">
    <property type="entry name" value="(Phosphotyrosine protein) phosphatases II"/>
    <property type="match status" value="1"/>
</dbReference>
<organism evidence="5 6">
    <name type="scientific">Effrenium voratum</name>
    <dbReference type="NCBI Taxonomy" id="2562239"/>
    <lineage>
        <taxon>Eukaryota</taxon>
        <taxon>Sar</taxon>
        <taxon>Alveolata</taxon>
        <taxon>Dinophyceae</taxon>
        <taxon>Suessiales</taxon>
        <taxon>Symbiodiniaceae</taxon>
        <taxon>Effrenium</taxon>
    </lineage>
</organism>
<reference evidence="5" key="1">
    <citation type="submission" date="2023-08" db="EMBL/GenBank/DDBJ databases">
        <authorList>
            <person name="Chen Y."/>
            <person name="Shah S."/>
            <person name="Dougan E. K."/>
            <person name="Thang M."/>
            <person name="Chan C."/>
        </authorList>
    </citation>
    <scope>NUCLEOTIDE SEQUENCE</scope>
</reference>
<dbReference type="Pfam" id="PF00686">
    <property type="entry name" value="CBM_20"/>
    <property type="match status" value="1"/>
</dbReference>
<dbReference type="InterPro" id="IPR020422">
    <property type="entry name" value="TYR_PHOSPHATASE_DUAL_dom"/>
</dbReference>
<sequence length="324" mass="36139">MADAGQQLRFSVVSFAGPGVPLAVVGSCPSLGQWDPQKAVVMQPRHGDMRLQSEPDFHWADIFCPEVLAGEKVEYKFLEKHGHGVKWEELGANKNRCLDRGAFSDSTSPLVLLEVVRFADPNGAESDHTARFYQGVKERGEISIRKVLNNLYVGSCPRQQTHIETLNLLGVTCVVNFQTEEDCKRNCVAGIGMEEDPLAVSRIYESKGMQYIWMPTFDMSTDGRAQMLPQASFLFAELIRRGHTVYSHCNAGVGRSVAAACGYLVFALGLEMRQMQHVMASCRPVAFFDFEALNRARDKYQKMFGKDTDAEADKRCKEEALALL</sequence>
<dbReference type="InterPro" id="IPR002044">
    <property type="entry name" value="CBM20"/>
</dbReference>
<dbReference type="GO" id="GO:0005634">
    <property type="term" value="C:nucleus"/>
    <property type="evidence" value="ECO:0007669"/>
    <property type="project" value="TreeGrafter"/>
</dbReference>
<dbReference type="AlphaFoldDB" id="A0AA36NEP5"/>
<dbReference type="SMART" id="SM01065">
    <property type="entry name" value="CBM_2"/>
    <property type="match status" value="1"/>
</dbReference>
<evidence type="ECO:0000259" key="2">
    <source>
        <dbReference type="PROSITE" id="PS50054"/>
    </source>
</evidence>
<keyword evidence="1" id="KW-0904">Protein phosphatase</keyword>
<dbReference type="SUPFAM" id="SSF49452">
    <property type="entry name" value="Starch-binding domain-like"/>
    <property type="match status" value="1"/>
</dbReference>
<dbReference type="PANTHER" id="PTHR46864:SF1">
    <property type="entry name" value="LAFORIN"/>
    <property type="match status" value="1"/>
</dbReference>
<dbReference type="GO" id="GO:0004725">
    <property type="term" value="F:protein tyrosine phosphatase activity"/>
    <property type="evidence" value="ECO:0007669"/>
    <property type="project" value="InterPro"/>
</dbReference>
<dbReference type="InterPro" id="IPR000387">
    <property type="entry name" value="Tyr_Pase_dom"/>
</dbReference>
<dbReference type="Gene3D" id="3.90.190.10">
    <property type="entry name" value="Protein tyrosine phosphatase superfamily"/>
    <property type="match status" value="1"/>
</dbReference>
<evidence type="ECO:0000259" key="4">
    <source>
        <dbReference type="PROSITE" id="PS51166"/>
    </source>
</evidence>
<protein>
    <submittedName>
        <fullName evidence="5">Uncharacterized protein</fullName>
    </submittedName>
</protein>
<feature type="domain" description="Tyrosine-protein phosphatase" evidence="2">
    <location>
        <begin position="141"/>
        <end position="306"/>
    </location>
</feature>
<name>A0AA36NEP5_9DINO</name>
<dbReference type="InterPro" id="IPR042942">
    <property type="entry name" value="Laforin"/>
</dbReference>
<dbReference type="InterPro" id="IPR013783">
    <property type="entry name" value="Ig-like_fold"/>
</dbReference>
<dbReference type="InterPro" id="IPR029021">
    <property type="entry name" value="Prot-tyrosine_phosphatase-like"/>
</dbReference>
<dbReference type="EMBL" id="CAUJNA010003498">
    <property type="protein sequence ID" value="CAJ1403489.1"/>
    <property type="molecule type" value="Genomic_DNA"/>
</dbReference>
<dbReference type="Gene3D" id="2.60.40.10">
    <property type="entry name" value="Immunoglobulins"/>
    <property type="match status" value="1"/>
</dbReference>
<dbReference type="GO" id="GO:0005737">
    <property type="term" value="C:cytoplasm"/>
    <property type="evidence" value="ECO:0007669"/>
    <property type="project" value="TreeGrafter"/>
</dbReference>
<keyword evidence="6" id="KW-1185">Reference proteome</keyword>
<dbReference type="PROSITE" id="PS50056">
    <property type="entry name" value="TYR_PHOSPHATASE_2"/>
    <property type="match status" value="1"/>
</dbReference>
<dbReference type="Proteomes" id="UP001178507">
    <property type="component" value="Unassembled WGS sequence"/>
</dbReference>
<dbReference type="InterPro" id="IPR000340">
    <property type="entry name" value="Dual-sp_phosphatase_cat-dom"/>
</dbReference>
<evidence type="ECO:0000313" key="5">
    <source>
        <dbReference type="EMBL" id="CAJ1403489.1"/>
    </source>
</evidence>
<accession>A0AA36NEP5</accession>